<dbReference type="Gene3D" id="2.40.128.20">
    <property type="match status" value="1"/>
</dbReference>
<name>A0AAU9EXA9_9BACT</name>
<feature type="signal peptide" evidence="2">
    <location>
        <begin position="1"/>
        <end position="21"/>
    </location>
</feature>
<reference evidence="5" key="1">
    <citation type="journal article" date="2023" name="Arch. Microbiol.">
        <title>Desulfoferula mesophilus gen. nov. sp. nov., a mesophilic sulfate-reducing bacterium isolated from a brackish lake sediment.</title>
        <authorList>
            <person name="Watanabe T."/>
            <person name="Yabe T."/>
            <person name="Tsuji J.M."/>
            <person name="Fukui M."/>
        </authorList>
    </citation>
    <scope>NUCLEOTIDE SEQUENCE [LARGE SCALE GENOMIC DNA]</scope>
    <source>
        <strain evidence="5">12FAK</strain>
    </source>
</reference>
<evidence type="ECO:0000256" key="2">
    <source>
        <dbReference type="PIRNR" id="PIRNR036893"/>
    </source>
</evidence>
<dbReference type="CDD" id="cd19438">
    <property type="entry name" value="lipocalin_Blc-like"/>
    <property type="match status" value="1"/>
</dbReference>
<dbReference type="PRINTS" id="PR01171">
    <property type="entry name" value="BCTLIPOCALIN"/>
</dbReference>
<feature type="chain" id="PRO_5043116447" evidence="2">
    <location>
        <begin position="22"/>
        <end position="176"/>
    </location>
</feature>
<dbReference type="GO" id="GO:0006950">
    <property type="term" value="P:response to stress"/>
    <property type="evidence" value="ECO:0007669"/>
    <property type="project" value="UniProtKB-ARBA"/>
</dbReference>
<dbReference type="PIRSF" id="PIRSF036893">
    <property type="entry name" value="Lipocalin_ApoD"/>
    <property type="match status" value="1"/>
</dbReference>
<evidence type="ECO:0000313" key="5">
    <source>
        <dbReference type="Proteomes" id="UP001366166"/>
    </source>
</evidence>
<dbReference type="RefSeq" id="WP_338605132.1">
    <property type="nucleotide sequence ID" value="NZ_AP028679.1"/>
</dbReference>
<feature type="domain" description="Lipocalin/cytosolic fatty-acid binding" evidence="3">
    <location>
        <begin position="32"/>
        <end position="172"/>
    </location>
</feature>
<accession>A0AAU9EXA9</accession>
<dbReference type="SUPFAM" id="SSF50814">
    <property type="entry name" value="Lipocalins"/>
    <property type="match status" value="1"/>
</dbReference>
<organism evidence="4 5">
    <name type="scientific">Desulfoferula mesophila</name>
    <dbReference type="NCBI Taxonomy" id="3058419"/>
    <lineage>
        <taxon>Bacteria</taxon>
        <taxon>Pseudomonadati</taxon>
        <taxon>Thermodesulfobacteriota</taxon>
        <taxon>Desulfarculia</taxon>
        <taxon>Desulfarculales</taxon>
        <taxon>Desulfarculaceae</taxon>
        <taxon>Desulfoferula</taxon>
    </lineage>
</organism>
<dbReference type="InterPro" id="IPR022271">
    <property type="entry name" value="Lipocalin_ApoD"/>
</dbReference>
<evidence type="ECO:0000259" key="3">
    <source>
        <dbReference type="Pfam" id="PF08212"/>
    </source>
</evidence>
<dbReference type="InterPro" id="IPR002446">
    <property type="entry name" value="Lipocalin_bac"/>
</dbReference>
<protein>
    <submittedName>
        <fullName evidence="4">Membrane protein</fullName>
    </submittedName>
</protein>
<dbReference type="InterPro" id="IPR000566">
    <property type="entry name" value="Lipocln_cytosolic_FA-bd_dom"/>
</dbReference>
<proteinExistence type="inferred from homology"/>
<dbReference type="PROSITE" id="PS51257">
    <property type="entry name" value="PROKAR_LIPOPROTEIN"/>
    <property type="match status" value="1"/>
</dbReference>
<gene>
    <name evidence="4" type="ORF">FAK_05080</name>
</gene>
<evidence type="ECO:0000313" key="4">
    <source>
        <dbReference type="EMBL" id="BEQ13442.1"/>
    </source>
</evidence>
<dbReference type="PROSITE" id="PS00213">
    <property type="entry name" value="LIPOCALIN"/>
    <property type="match status" value="1"/>
</dbReference>
<dbReference type="PANTHER" id="PTHR10612:SF34">
    <property type="entry name" value="APOLIPOPROTEIN D"/>
    <property type="match status" value="1"/>
</dbReference>
<dbReference type="InterPro" id="IPR047202">
    <property type="entry name" value="Lipocalin_Blc-like_dom"/>
</dbReference>
<keyword evidence="5" id="KW-1185">Reference proteome</keyword>
<dbReference type="InterPro" id="IPR012674">
    <property type="entry name" value="Calycin"/>
</dbReference>
<dbReference type="AlphaFoldDB" id="A0AAU9EXA9"/>
<dbReference type="PANTHER" id="PTHR10612">
    <property type="entry name" value="APOLIPOPROTEIN D"/>
    <property type="match status" value="1"/>
</dbReference>
<evidence type="ECO:0000256" key="1">
    <source>
        <dbReference type="ARBA" id="ARBA00006889"/>
    </source>
</evidence>
<dbReference type="Pfam" id="PF08212">
    <property type="entry name" value="Lipocalin_2"/>
    <property type="match status" value="1"/>
</dbReference>
<dbReference type="KEGG" id="dmp:FAK_05080"/>
<dbReference type="Proteomes" id="UP001366166">
    <property type="component" value="Chromosome"/>
</dbReference>
<comment type="similarity">
    <text evidence="1 2">Belongs to the calycin superfamily. Lipocalin family.</text>
</comment>
<dbReference type="EMBL" id="AP028679">
    <property type="protein sequence ID" value="BEQ13442.1"/>
    <property type="molecule type" value="Genomic_DNA"/>
</dbReference>
<keyword evidence="2" id="KW-0732">Signal</keyword>
<sequence length="176" mass="20193">MVKTFLAFLLLLPLMVSCADRAPVDGHTVSKVDLQRYSGKWYEIASLPNSFQKDCFCTSAEYSLEDGYVKVVNRCRRGYVHGQEDEAVGKAWPVKGSNNSRLEVSFFWPFKGDYWVIGLDEDYQWAIVGHPDKKYLWILARKPHISPALYKELIEKVKDMGYQTENLNKTVQACGE</sequence>
<dbReference type="InterPro" id="IPR022272">
    <property type="entry name" value="Lipocalin_CS"/>
</dbReference>